<gene>
    <name evidence="2" type="ORF">G7078_01725</name>
</gene>
<feature type="transmembrane region" description="Helical" evidence="1">
    <location>
        <begin position="122"/>
        <end position="146"/>
    </location>
</feature>
<dbReference type="Proteomes" id="UP000502502">
    <property type="component" value="Chromosome"/>
</dbReference>
<evidence type="ECO:0000313" key="2">
    <source>
        <dbReference type="EMBL" id="QIL01633.1"/>
    </source>
</evidence>
<keyword evidence="1" id="KW-0472">Membrane</keyword>
<proteinExistence type="predicted"/>
<dbReference type="KEGG" id="ssin:G7078_01725"/>
<keyword evidence="3" id="KW-1185">Reference proteome</keyword>
<organism evidence="2 3">
    <name type="scientific">Sphingomonas sinipercae</name>
    <dbReference type="NCBI Taxonomy" id="2714944"/>
    <lineage>
        <taxon>Bacteria</taxon>
        <taxon>Pseudomonadati</taxon>
        <taxon>Pseudomonadota</taxon>
        <taxon>Alphaproteobacteria</taxon>
        <taxon>Sphingomonadales</taxon>
        <taxon>Sphingomonadaceae</taxon>
        <taxon>Sphingomonas</taxon>
    </lineage>
</organism>
<keyword evidence="1" id="KW-0812">Transmembrane</keyword>
<evidence type="ECO:0000313" key="3">
    <source>
        <dbReference type="Proteomes" id="UP000502502"/>
    </source>
</evidence>
<dbReference type="RefSeq" id="WP_166092359.1">
    <property type="nucleotide sequence ID" value="NZ_CP049871.1"/>
</dbReference>
<keyword evidence="1" id="KW-1133">Transmembrane helix</keyword>
<reference evidence="2 3" key="1">
    <citation type="submission" date="2020-03" db="EMBL/GenBank/DDBJ databases">
        <title>Sphingomonas sp. nov., isolated from fish.</title>
        <authorList>
            <person name="Hyun D.-W."/>
            <person name="Bae J.-W."/>
        </authorList>
    </citation>
    <scope>NUCLEOTIDE SEQUENCE [LARGE SCALE GENOMIC DNA]</scope>
    <source>
        <strain evidence="2 3">HDW15C</strain>
    </source>
</reference>
<dbReference type="EMBL" id="CP049871">
    <property type="protein sequence ID" value="QIL01633.1"/>
    <property type="molecule type" value="Genomic_DNA"/>
</dbReference>
<feature type="transmembrane region" description="Helical" evidence="1">
    <location>
        <begin position="207"/>
        <end position="226"/>
    </location>
</feature>
<accession>A0A6G7ZL19</accession>
<name>A0A6G7ZL19_9SPHN</name>
<dbReference type="AlphaFoldDB" id="A0A6G7ZL19"/>
<feature type="transmembrane region" description="Helical" evidence="1">
    <location>
        <begin position="92"/>
        <end position="110"/>
    </location>
</feature>
<feature type="transmembrane region" description="Helical" evidence="1">
    <location>
        <begin position="286"/>
        <end position="307"/>
    </location>
</feature>
<protein>
    <submittedName>
        <fullName evidence="2">DUF2868 domain-containing protein</fullName>
    </submittedName>
</protein>
<evidence type="ECO:0000256" key="1">
    <source>
        <dbReference type="SAM" id="Phobius"/>
    </source>
</evidence>
<sequence length="502" mass="54164">MRHIVTKARLSEPEAIDVLLVRAIETEDSDALVLTRDDRQYATAAALSGQPMPDDPGRSETAAFLAARAGRALERLTARYPTLERVRTLSRWPAWLNWAVPVAALGIGFVSHRLDGERLNILAFPLLALIAWNLAMYVLLAARALLSSATRKDHSAHPLRRALEWLVRPASARLAAQPTLERGVALYARNWAQAAGPLTHARASRTLHIGAAMFAVGILAGMLLRARYTANYSAGWSGTWAGAENEIAVLLRIIFGPASLLTGIALPSVERLRELRGGGENAGDWLILWAVTATLFVIVPRLVLAAFSGARAAMLARRIAVPDDFYLRSLLRDATGRATSLRVIPYGFALADPAREQLQASLRGAVGEKSRIAIEPEIPYGNEDDWLAGHGADLRQSDQLVVLFNLSSTPEAENHGALVAGIQAALRGAPTAVTVLLDDSAFRHRLRGQPSADRRVEERVDAWRSMLAACGAAPTVVSLSEADERAAARALEQALMRSGASA</sequence>